<dbReference type="Proteomes" id="UP000008522">
    <property type="component" value="Chromosome"/>
</dbReference>
<evidence type="ECO:0000256" key="1">
    <source>
        <dbReference type="ARBA" id="ARBA00009437"/>
    </source>
</evidence>
<dbReference type="KEGG" id="bip:Bint_2677"/>
<dbReference type="InterPro" id="IPR000847">
    <property type="entry name" value="LysR_HTH_N"/>
</dbReference>
<dbReference type="AlphaFoldDB" id="G0EQ15"/>
<reference evidence="6 7" key="1">
    <citation type="journal article" date="2011" name="BMC Genomics">
        <title>Complete genome sequence of Brachyspira intermedia reveals unique genomic features in Brachyspira species and phage-mediated horizontal gene transfer.</title>
        <authorList>
            <person name="Hafstrom T."/>
            <person name="Jansson D.S."/>
            <person name="Segerman B."/>
        </authorList>
    </citation>
    <scope>NUCLEOTIDE SEQUENCE [LARGE SCALE GENOMIC DNA]</scope>
    <source>
        <strain evidence="7">ATCC 51140 / PWS/A</strain>
    </source>
</reference>
<evidence type="ECO:0000313" key="7">
    <source>
        <dbReference type="Proteomes" id="UP000008522"/>
    </source>
</evidence>
<dbReference type="InterPro" id="IPR005119">
    <property type="entry name" value="LysR_subst-bd"/>
</dbReference>
<feature type="domain" description="HTH lysR-type" evidence="5">
    <location>
        <begin position="7"/>
        <end position="64"/>
    </location>
</feature>
<dbReference type="CDD" id="cd05466">
    <property type="entry name" value="PBP2_LTTR_substrate"/>
    <property type="match status" value="1"/>
</dbReference>
<dbReference type="PATRIC" id="fig|1045858.4.peg.2678"/>
<proteinExistence type="inferred from homology"/>
<dbReference type="InterPro" id="IPR036388">
    <property type="entry name" value="WH-like_DNA-bd_sf"/>
</dbReference>
<dbReference type="PANTHER" id="PTHR30419">
    <property type="entry name" value="HTH-TYPE TRANSCRIPTIONAL REGULATOR YBHD"/>
    <property type="match status" value="1"/>
</dbReference>
<evidence type="ECO:0000313" key="6">
    <source>
        <dbReference type="EMBL" id="AEM23273.1"/>
    </source>
</evidence>
<dbReference type="Gene3D" id="1.10.10.10">
    <property type="entry name" value="Winged helix-like DNA-binding domain superfamily/Winged helix DNA-binding domain"/>
    <property type="match status" value="1"/>
</dbReference>
<organism evidence="6 7">
    <name type="scientific">Brachyspira intermedia (strain ATCC 51140 / PWS/A)</name>
    <name type="common">Serpulina intermedia</name>
    <dbReference type="NCBI Taxonomy" id="1045858"/>
    <lineage>
        <taxon>Bacteria</taxon>
        <taxon>Pseudomonadati</taxon>
        <taxon>Spirochaetota</taxon>
        <taxon>Spirochaetia</taxon>
        <taxon>Brachyspirales</taxon>
        <taxon>Brachyspiraceae</taxon>
        <taxon>Brachyspira</taxon>
    </lineage>
</organism>
<dbReference type="eggNOG" id="COG0583">
    <property type="taxonomic scope" value="Bacteria"/>
</dbReference>
<gene>
    <name evidence="6" type="ordered locus">Bint_2677</name>
</gene>
<dbReference type="Pfam" id="PF00126">
    <property type="entry name" value="HTH_1"/>
    <property type="match status" value="1"/>
</dbReference>
<dbReference type="GO" id="GO:0003700">
    <property type="term" value="F:DNA-binding transcription factor activity"/>
    <property type="evidence" value="ECO:0007669"/>
    <property type="project" value="InterPro"/>
</dbReference>
<sequence length="305" mass="35393">MYFGEYMEIRALKYFLTTVREGNITKAAKYLNLTQPNLSRQINILERDIGHKLFERKHNNIILTPEGILLKKRAEEIIDMIDKTRAEFNFTDELIAGDIFIGAGESWAMSLIASVMKDIQKTYSHIKYNIYSGNFQDITEKLDKGLLDFGLLIDPADLSKYDYLKVPAKDTWGLIMKKDSELAKKKSIIKTDLLNIPLIISRQVIETEMQDNDFSRWFSDTFDKLNIVATYNLIYNALIMVQEGMGYALCLDKLIDNMHNENICFIPLKPKLESGLNIVWKKNQEFSRASKIFLDRLTNEFNNKM</sequence>
<dbReference type="InterPro" id="IPR050950">
    <property type="entry name" value="HTH-type_LysR_regulators"/>
</dbReference>
<comment type="similarity">
    <text evidence="1">Belongs to the LysR transcriptional regulatory family.</text>
</comment>
<evidence type="ECO:0000259" key="5">
    <source>
        <dbReference type="PROSITE" id="PS50931"/>
    </source>
</evidence>
<keyword evidence="7" id="KW-1185">Reference proteome</keyword>
<dbReference type="GO" id="GO:0005829">
    <property type="term" value="C:cytosol"/>
    <property type="evidence" value="ECO:0007669"/>
    <property type="project" value="TreeGrafter"/>
</dbReference>
<dbReference type="PROSITE" id="PS50931">
    <property type="entry name" value="HTH_LYSR"/>
    <property type="match status" value="1"/>
</dbReference>
<dbReference type="SUPFAM" id="SSF46785">
    <property type="entry name" value="Winged helix' DNA-binding domain"/>
    <property type="match status" value="1"/>
</dbReference>
<keyword evidence="3" id="KW-0238">DNA-binding</keyword>
<dbReference type="HOGENOM" id="CLU_039613_6_2_12"/>
<dbReference type="Pfam" id="PF03466">
    <property type="entry name" value="LysR_substrate"/>
    <property type="match status" value="1"/>
</dbReference>
<dbReference type="InterPro" id="IPR036390">
    <property type="entry name" value="WH_DNA-bd_sf"/>
</dbReference>
<dbReference type="Gene3D" id="3.40.190.290">
    <property type="match status" value="1"/>
</dbReference>
<accession>G0EQ15</accession>
<dbReference type="EMBL" id="CP002874">
    <property type="protein sequence ID" value="AEM23273.1"/>
    <property type="molecule type" value="Genomic_DNA"/>
</dbReference>
<dbReference type="SUPFAM" id="SSF53850">
    <property type="entry name" value="Periplasmic binding protein-like II"/>
    <property type="match status" value="1"/>
</dbReference>
<keyword evidence="2" id="KW-0805">Transcription regulation</keyword>
<dbReference type="GO" id="GO:0003677">
    <property type="term" value="F:DNA binding"/>
    <property type="evidence" value="ECO:0007669"/>
    <property type="project" value="UniProtKB-KW"/>
</dbReference>
<evidence type="ECO:0000256" key="2">
    <source>
        <dbReference type="ARBA" id="ARBA00023015"/>
    </source>
</evidence>
<dbReference type="PRINTS" id="PR00039">
    <property type="entry name" value="HTHLYSR"/>
</dbReference>
<dbReference type="FunFam" id="1.10.10.10:FF:000001">
    <property type="entry name" value="LysR family transcriptional regulator"/>
    <property type="match status" value="1"/>
</dbReference>
<name>G0EQ15_BRAIP</name>
<keyword evidence="4" id="KW-0804">Transcription</keyword>
<protein>
    <submittedName>
        <fullName evidence="6">Transcriptional regulator, LysR family</fullName>
    </submittedName>
</protein>
<evidence type="ECO:0000256" key="3">
    <source>
        <dbReference type="ARBA" id="ARBA00023125"/>
    </source>
</evidence>
<evidence type="ECO:0000256" key="4">
    <source>
        <dbReference type="ARBA" id="ARBA00023163"/>
    </source>
</evidence>
<dbReference type="PANTHER" id="PTHR30419:SF8">
    <property type="entry name" value="NITROGEN ASSIMILATION TRANSCRIPTIONAL ACTIVATOR-RELATED"/>
    <property type="match status" value="1"/>
</dbReference>